<dbReference type="Proteomes" id="UP001221411">
    <property type="component" value="Unassembled WGS sequence"/>
</dbReference>
<proteinExistence type="predicted"/>
<evidence type="ECO:0000313" key="2">
    <source>
        <dbReference type="Proteomes" id="UP001221411"/>
    </source>
</evidence>
<keyword evidence="2" id="KW-1185">Reference proteome</keyword>
<sequence>MRSTSHERVVELRSEGKHHALERVAEGIVLLSDATGVLGFLKAPPGETSIRWAGFVENDAVLVLGARRIHRAATPADAVAGTFEALAELDADVTSLVSAGSHVVGAVPRAGGAVYTSHDGGRTFQRMKRPGKVDIAAMALRTDGALVLAVEDPLPPGMGRVTMEARTFTRLPGSGFRAGPDVDRNLVWQRGDTILARVADAPSRAKLHGLDAKGRWIPIDPPSPWLDFAWPAVTFGPGVERDRPGLPTPPVPGNEPETGWLLTHGWSGLRLPDECSKALCLRSRKPVPSAATVLAFSDGQCAKAHSELKHERREHRYRGGGATYARHRRVCDTSHPLLRGGTVFVRHDGEDRLTRLPASCGSGWVSGNERSVFVYCEGERGSAPAMLHVTETGHIESLASKVPAHLELKGAEVAGDGTTVLFVNDGAWLCSPGKPASCAPIERDRLLAARPLPRGRALLAREGANEGELALEVVGERVPARVTVTVPERVFELEVTEAGHVRLWLGVPSGEVAPVEIAGERRDARAFLVRVDGTLDPEETATP</sequence>
<accession>A0ABT5ETW0</accession>
<reference evidence="1 2" key="1">
    <citation type="submission" date="2022-11" db="EMBL/GenBank/DDBJ databases">
        <title>Minimal conservation of predation-associated metabolite biosynthetic gene clusters underscores biosynthetic potential of Myxococcota including descriptions for ten novel species: Archangium lansinium sp. nov., Myxococcus landrumus sp. nov., Nannocystis bai.</title>
        <authorList>
            <person name="Ahearne A."/>
            <person name="Stevens C."/>
            <person name="Dowd S."/>
        </authorList>
    </citation>
    <scope>NUCLEOTIDE SEQUENCE [LARGE SCALE GENOMIC DNA]</scope>
    <source>
        <strain evidence="1 2">RJM3</strain>
    </source>
</reference>
<gene>
    <name evidence="1" type="ORF">POL67_25800</name>
</gene>
<comment type="caution">
    <text evidence="1">The sequence shown here is derived from an EMBL/GenBank/DDBJ whole genome shotgun (WGS) entry which is preliminary data.</text>
</comment>
<protein>
    <recommendedName>
        <fullName evidence="3">Exo-alpha-sialidase</fullName>
    </recommendedName>
</protein>
<evidence type="ECO:0000313" key="1">
    <source>
        <dbReference type="EMBL" id="MDC0744772.1"/>
    </source>
</evidence>
<organism evidence="1 2">
    <name type="scientific">Polyangium mundeleinium</name>
    <dbReference type="NCBI Taxonomy" id="2995306"/>
    <lineage>
        <taxon>Bacteria</taxon>
        <taxon>Pseudomonadati</taxon>
        <taxon>Myxococcota</taxon>
        <taxon>Polyangia</taxon>
        <taxon>Polyangiales</taxon>
        <taxon>Polyangiaceae</taxon>
        <taxon>Polyangium</taxon>
    </lineage>
</organism>
<evidence type="ECO:0008006" key="3">
    <source>
        <dbReference type="Google" id="ProtNLM"/>
    </source>
</evidence>
<dbReference type="RefSeq" id="WP_271921654.1">
    <property type="nucleotide sequence ID" value="NZ_JAQNDO010000001.1"/>
</dbReference>
<dbReference type="EMBL" id="JAQNDO010000001">
    <property type="protein sequence ID" value="MDC0744772.1"/>
    <property type="molecule type" value="Genomic_DNA"/>
</dbReference>
<name>A0ABT5ETW0_9BACT</name>